<dbReference type="PANTHER" id="PTHR41368:SF1">
    <property type="entry name" value="PROTEIN YGHO"/>
    <property type="match status" value="1"/>
</dbReference>
<evidence type="ECO:0008006" key="4">
    <source>
        <dbReference type="Google" id="ProtNLM"/>
    </source>
</evidence>
<dbReference type="AlphaFoldDB" id="A0A7J5B451"/>
<proteinExistence type="predicted"/>
<dbReference type="InterPro" id="IPR016181">
    <property type="entry name" value="Acyl_CoA_acyltransferase"/>
</dbReference>
<reference evidence="2 3" key="1">
    <citation type="submission" date="2019-09" db="EMBL/GenBank/DDBJ databases">
        <title>Phylogeny of genus Pseudoclavibacter and closely related genus.</title>
        <authorList>
            <person name="Li Y."/>
        </authorList>
    </citation>
    <scope>NUCLEOTIDE SEQUENCE [LARGE SCALE GENOMIC DNA]</scope>
    <source>
        <strain evidence="2 3">THG-MD12</strain>
    </source>
</reference>
<dbReference type="InterPro" id="IPR039968">
    <property type="entry name" value="BcerS-like"/>
</dbReference>
<dbReference type="PANTHER" id="PTHR41368">
    <property type="entry name" value="PROTEIN YGHO"/>
    <property type="match status" value="1"/>
</dbReference>
<keyword evidence="3" id="KW-1185">Reference proteome</keyword>
<organism evidence="2 3">
    <name type="scientific">Pseudoclavibacter terrae</name>
    <dbReference type="NCBI Taxonomy" id="1530195"/>
    <lineage>
        <taxon>Bacteria</taxon>
        <taxon>Bacillati</taxon>
        <taxon>Actinomycetota</taxon>
        <taxon>Actinomycetes</taxon>
        <taxon>Micrococcales</taxon>
        <taxon>Microbacteriaceae</taxon>
        <taxon>Pseudoclavibacter</taxon>
    </lineage>
</organism>
<evidence type="ECO:0000313" key="3">
    <source>
        <dbReference type="Proteomes" id="UP000490386"/>
    </source>
</evidence>
<gene>
    <name evidence="2" type="ORF">F8O03_00885</name>
</gene>
<evidence type="ECO:0000256" key="1">
    <source>
        <dbReference type="SAM" id="MobiDB-lite"/>
    </source>
</evidence>
<feature type="region of interest" description="Disordered" evidence="1">
    <location>
        <begin position="86"/>
        <end position="130"/>
    </location>
</feature>
<feature type="region of interest" description="Disordered" evidence="1">
    <location>
        <begin position="240"/>
        <end position="294"/>
    </location>
</feature>
<dbReference type="OrthoDB" id="9806005at2"/>
<dbReference type="EMBL" id="WBJX01000001">
    <property type="protein sequence ID" value="KAB1638945.1"/>
    <property type="molecule type" value="Genomic_DNA"/>
</dbReference>
<feature type="compositionally biased region" description="Gly residues" evidence="1">
    <location>
        <begin position="260"/>
        <end position="272"/>
    </location>
</feature>
<feature type="compositionally biased region" description="Basic and acidic residues" evidence="1">
    <location>
        <begin position="273"/>
        <end position="282"/>
    </location>
</feature>
<dbReference type="SUPFAM" id="SSF55729">
    <property type="entry name" value="Acyl-CoA N-acyltransferases (Nat)"/>
    <property type="match status" value="1"/>
</dbReference>
<protein>
    <recommendedName>
        <fullName evidence="4">GNAT family N-acetyltransferase</fullName>
    </recommendedName>
</protein>
<sequence>MFTTDFSKAPIQGRAEALVIVEGRSTDSDGAIWRHRFRDRRVVGELLLFESVGRAREVAGAHRGRTKLLLAETRGYSNGIWRADPEPPPGEMAHNPHFAPVSTERAQGRTPPLVAEPTRKPRKLTTPIPPPSHTIFDTASMFVGATRYTTPLAWAVTGRLWGQMTGKMRRMPDYCWHGIYWEAPWTLGTLANFSTRDALIRFARMPEHRHLMQWIVKDTKNANAGFIRLFASEEELASVEGGTTQAAEGVGSGARANSGDGVGDGDGAAGGDGRVDAADRRNSVVTGGAARSGPHRGIEVKRVESELEFLEFVELPGRVSDPSREVPVLESTLRSWWKGKGAHESTVELLIAYRGGEPVARAVAHTSDALDAKLDSSLQLFGAVAAADAESLGAIIAAVEERAGKAGRRELLGPVTLLPNQVGGVITSGFSERGFVEGAWNPDWVPAAYEGLGFTTWNESATWIARLEQGRLGQIESDAFTAPTDGELAAAGVVIERASRLRFPRAVARQRKLVNAAFAELPYYTQISPAQMREATSGLVAIIDPSIWAFAVDAKTRKPLGFLLCVPDVTRIVQRSSGRIGPRQLLEIWRQKREPREAVLTIQGTVPEARGRGISTLLGRTVGEALIEGGYTALRSTYIGHDNPASARQLSRMGGDALHHTVFYRKRVGGMPIPRPSNEGEQR</sequence>
<dbReference type="Gene3D" id="3.40.630.30">
    <property type="match status" value="1"/>
</dbReference>
<accession>A0A7J5B451</accession>
<dbReference type="RefSeq" id="WP_151421989.1">
    <property type="nucleotide sequence ID" value="NZ_WBJX01000001.1"/>
</dbReference>
<dbReference type="Proteomes" id="UP000490386">
    <property type="component" value="Unassembled WGS sequence"/>
</dbReference>
<evidence type="ECO:0000313" key="2">
    <source>
        <dbReference type="EMBL" id="KAB1638945.1"/>
    </source>
</evidence>
<comment type="caution">
    <text evidence="2">The sequence shown here is derived from an EMBL/GenBank/DDBJ whole genome shotgun (WGS) entry which is preliminary data.</text>
</comment>
<name>A0A7J5B451_9MICO</name>